<evidence type="ECO:0000259" key="6">
    <source>
        <dbReference type="Pfam" id="PF01494"/>
    </source>
</evidence>
<evidence type="ECO:0000256" key="1">
    <source>
        <dbReference type="ARBA" id="ARBA00007992"/>
    </source>
</evidence>
<dbReference type="InterPro" id="IPR002938">
    <property type="entry name" value="FAD-bd"/>
</dbReference>
<evidence type="ECO:0000256" key="5">
    <source>
        <dbReference type="ARBA" id="ARBA00023033"/>
    </source>
</evidence>
<dbReference type="Gene3D" id="3.50.50.60">
    <property type="entry name" value="FAD/NAD(P)-binding domain"/>
    <property type="match status" value="1"/>
</dbReference>
<protein>
    <recommendedName>
        <fullName evidence="6">FAD-binding domain-containing protein</fullName>
    </recommendedName>
</protein>
<keyword evidence="3" id="KW-0274">FAD</keyword>
<dbReference type="GO" id="GO:0004497">
    <property type="term" value="F:monooxygenase activity"/>
    <property type="evidence" value="ECO:0007669"/>
    <property type="project" value="UniProtKB-KW"/>
</dbReference>
<dbReference type="Proteomes" id="UP001175211">
    <property type="component" value="Unassembled WGS sequence"/>
</dbReference>
<accession>A0AA39T4U4</accession>
<feature type="domain" description="FAD-binding" evidence="6">
    <location>
        <begin position="388"/>
        <end position="446"/>
    </location>
</feature>
<dbReference type="AlphaFoldDB" id="A0AA39T4U4"/>
<evidence type="ECO:0000313" key="8">
    <source>
        <dbReference type="Proteomes" id="UP001175211"/>
    </source>
</evidence>
<dbReference type="EMBL" id="JAUEPS010000006">
    <property type="protein sequence ID" value="KAK0464741.1"/>
    <property type="molecule type" value="Genomic_DNA"/>
</dbReference>
<dbReference type="Pfam" id="PF01494">
    <property type="entry name" value="FAD_binding_3"/>
    <property type="match status" value="1"/>
</dbReference>
<comment type="caution">
    <text evidence="7">The sequence shown here is derived from an EMBL/GenBank/DDBJ whole genome shotgun (WGS) entry which is preliminary data.</text>
</comment>
<dbReference type="SUPFAM" id="SSF51905">
    <property type="entry name" value="FAD/NAD(P)-binding domain"/>
    <property type="match status" value="1"/>
</dbReference>
<evidence type="ECO:0000313" key="7">
    <source>
        <dbReference type="EMBL" id="KAK0464741.1"/>
    </source>
</evidence>
<dbReference type="GO" id="GO:0071949">
    <property type="term" value="F:FAD binding"/>
    <property type="evidence" value="ECO:0007669"/>
    <property type="project" value="InterPro"/>
</dbReference>
<dbReference type="InterPro" id="IPR036188">
    <property type="entry name" value="FAD/NAD-bd_sf"/>
</dbReference>
<keyword evidence="5" id="KW-0503">Monooxygenase</keyword>
<evidence type="ECO:0000256" key="4">
    <source>
        <dbReference type="ARBA" id="ARBA00023002"/>
    </source>
</evidence>
<dbReference type="InterPro" id="IPR050493">
    <property type="entry name" value="FAD-dep_Monooxygenase_BioMet"/>
</dbReference>
<comment type="similarity">
    <text evidence="1">Belongs to the paxM FAD-dependent monooxygenase family.</text>
</comment>
<keyword evidence="8" id="KW-1185">Reference proteome</keyword>
<evidence type="ECO:0000256" key="3">
    <source>
        <dbReference type="ARBA" id="ARBA00022827"/>
    </source>
</evidence>
<organism evidence="7 8">
    <name type="scientific">Armillaria tabescens</name>
    <name type="common">Ringless honey mushroom</name>
    <name type="synonym">Agaricus tabescens</name>
    <dbReference type="NCBI Taxonomy" id="1929756"/>
    <lineage>
        <taxon>Eukaryota</taxon>
        <taxon>Fungi</taxon>
        <taxon>Dikarya</taxon>
        <taxon>Basidiomycota</taxon>
        <taxon>Agaricomycotina</taxon>
        <taxon>Agaricomycetes</taxon>
        <taxon>Agaricomycetidae</taxon>
        <taxon>Agaricales</taxon>
        <taxon>Marasmiineae</taxon>
        <taxon>Physalacriaceae</taxon>
        <taxon>Desarmillaria</taxon>
    </lineage>
</organism>
<dbReference type="RefSeq" id="XP_060335862.1">
    <property type="nucleotide sequence ID" value="XM_060476814.1"/>
</dbReference>
<keyword evidence="4" id="KW-0560">Oxidoreductase</keyword>
<name>A0AA39T4U4_ARMTA</name>
<reference evidence="7" key="1">
    <citation type="submission" date="2023-06" db="EMBL/GenBank/DDBJ databases">
        <authorList>
            <consortium name="Lawrence Berkeley National Laboratory"/>
            <person name="Ahrendt S."/>
            <person name="Sahu N."/>
            <person name="Indic B."/>
            <person name="Wong-Bajracharya J."/>
            <person name="Merenyi Z."/>
            <person name="Ke H.-M."/>
            <person name="Monk M."/>
            <person name="Kocsube S."/>
            <person name="Drula E."/>
            <person name="Lipzen A."/>
            <person name="Balint B."/>
            <person name="Henrissat B."/>
            <person name="Andreopoulos B."/>
            <person name="Martin F.M."/>
            <person name="Harder C.B."/>
            <person name="Rigling D."/>
            <person name="Ford K.L."/>
            <person name="Foster G.D."/>
            <person name="Pangilinan J."/>
            <person name="Papanicolaou A."/>
            <person name="Barry K."/>
            <person name="LaButti K."/>
            <person name="Viragh M."/>
            <person name="Koriabine M."/>
            <person name="Yan M."/>
            <person name="Riley R."/>
            <person name="Champramary S."/>
            <person name="Plett K.L."/>
            <person name="Tsai I.J."/>
            <person name="Slot J."/>
            <person name="Sipos G."/>
            <person name="Plett J."/>
            <person name="Nagy L.G."/>
            <person name="Grigoriev I.V."/>
        </authorList>
    </citation>
    <scope>NUCLEOTIDE SEQUENCE</scope>
    <source>
        <strain evidence="7">CCBAS 213</strain>
    </source>
</reference>
<evidence type="ECO:0000256" key="2">
    <source>
        <dbReference type="ARBA" id="ARBA00022630"/>
    </source>
</evidence>
<dbReference type="PANTHER" id="PTHR13789">
    <property type="entry name" value="MONOOXYGENASE"/>
    <property type="match status" value="1"/>
</dbReference>
<sequence length="511" mass="56406">MTRSLEGEEVSNVGNTGTLEATVRNEYYINGGTEETQSGLVIIMGKNRFRLTGRRWGMEYSLSKITFHHESHHRRGGIGGLATYHALHTYLPSNTTIKVYESYPSPNTVTSGIGGGIGIVPNGLRALNAISPPSVLYLRTHGNVCPYFVIRNENGTTLGRLGGLDDRILLPRASVHESLLLGIPDGVAEWGRKVVEVKETADAAQVVFEDGMVETCDLVVGADGVKSVCRQALIGKEAYQARYDGLTGVGGFAPFASLTPALQRGIKADQAAMTFSRNGFFGYALSLPANTPVSEQQVMFWSTYETDTPPSRDLPSEDIRNIFIQKHDSWRSPYTGAFRQIIDAASRPTTTDSRFTKWLVLPRYEIPHLPYWTSLHGTVLGPAIGAARIILMGDAAHAASPDSGQGASMAFEDAQMLGLLLRHYLSHSDLLPKVAKAYEDMRIPRVGRTLRLGRRQADGKREISRFKAAVRDLILWNMCHLLLRVLLWLNPTHLYNVEKEVAEYSYDLMNA</sequence>
<dbReference type="GeneID" id="85360362"/>
<proteinExistence type="inferred from homology"/>
<dbReference type="PANTHER" id="PTHR13789:SF309">
    <property type="entry name" value="PUTATIVE (AFU_ORTHOLOGUE AFUA_6G14510)-RELATED"/>
    <property type="match status" value="1"/>
</dbReference>
<gene>
    <name evidence="7" type="ORF">EV420DRAFT_1638279</name>
</gene>
<keyword evidence="2" id="KW-0285">Flavoprotein</keyword>